<comment type="caution">
    <text evidence="7">The sequence shown here is derived from an EMBL/GenBank/DDBJ whole genome shotgun (WGS) entry which is preliminary data.</text>
</comment>
<dbReference type="PANTHER" id="PTHR43605:SF10">
    <property type="entry name" value="ACYL-COA SYNTHETASE MEDIUM CHAIN FAMILY MEMBER 3"/>
    <property type="match status" value="1"/>
</dbReference>
<evidence type="ECO:0000313" key="8">
    <source>
        <dbReference type="Proteomes" id="UP001597045"/>
    </source>
</evidence>
<accession>A0ABW3MN95</accession>
<dbReference type="Gene3D" id="3.40.50.12780">
    <property type="entry name" value="N-terminal domain of ligase-like"/>
    <property type="match status" value="1"/>
</dbReference>
<dbReference type="Pfam" id="PF00501">
    <property type="entry name" value="AMP-binding"/>
    <property type="match status" value="1"/>
</dbReference>
<dbReference type="EMBL" id="JBHTIS010004010">
    <property type="protein sequence ID" value="MFD1051956.1"/>
    <property type="molecule type" value="Genomic_DNA"/>
</dbReference>
<keyword evidence="3" id="KW-0547">Nucleotide-binding</keyword>
<keyword evidence="8" id="KW-1185">Reference proteome</keyword>
<name>A0ABW3MN95_9PSEU</name>
<dbReference type="Proteomes" id="UP001597045">
    <property type="component" value="Unassembled WGS sequence"/>
</dbReference>
<dbReference type="PANTHER" id="PTHR43605">
    <property type="entry name" value="ACYL-COENZYME A SYNTHETASE"/>
    <property type="match status" value="1"/>
</dbReference>
<reference evidence="8" key="1">
    <citation type="journal article" date="2019" name="Int. J. Syst. Evol. Microbiol.">
        <title>The Global Catalogue of Microorganisms (GCM) 10K type strain sequencing project: providing services to taxonomists for standard genome sequencing and annotation.</title>
        <authorList>
            <consortium name="The Broad Institute Genomics Platform"/>
            <consortium name="The Broad Institute Genome Sequencing Center for Infectious Disease"/>
            <person name="Wu L."/>
            <person name="Ma J."/>
        </authorList>
    </citation>
    <scope>NUCLEOTIDE SEQUENCE [LARGE SCALE GENOMIC DNA]</scope>
    <source>
        <strain evidence="8">JCM 31486</strain>
    </source>
</reference>
<evidence type="ECO:0000259" key="6">
    <source>
        <dbReference type="Pfam" id="PF00501"/>
    </source>
</evidence>
<dbReference type="InterPro" id="IPR051087">
    <property type="entry name" value="Mitochondrial_ACSM"/>
</dbReference>
<organism evidence="7 8">
    <name type="scientific">Kibdelosporangium lantanae</name>
    <dbReference type="NCBI Taxonomy" id="1497396"/>
    <lineage>
        <taxon>Bacteria</taxon>
        <taxon>Bacillati</taxon>
        <taxon>Actinomycetota</taxon>
        <taxon>Actinomycetes</taxon>
        <taxon>Pseudonocardiales</taxon>
        <taxon>Pseudonocardiaceae</taxon>
        <taxon>Kibdelosporangium</taxon>
    </lineage>
</organism>
<protein>
    <submittedName>
        <fullName evidence="7">AMP-binding protein</fullName>
    </submittedName>
</protein>
<evidence type="ECO:0000256" key="2">
    <source>
        <dbReference type="ARBA" id="ARBA00022598"/>
    </source>
</evidence>
<evidence type="ECO:0000256" key="5">
    <source>
        <dbReference type="SAM" id="MobiDB-lite"/>
    </source>
</evidence>
<feature type="non-terminal residue" evidence="7">
    <location>
        <position position="1"/>
    </location>
</feature>
<feature type="region of interest" description="Disordered" evidence="5">
    <location>
        <begin position="173"/>
        <end position="192"/>
    </location>
</feature>
<gene>
    <name evidence="7" type="ORF">ACFQ1S_43540</name>
</gene>
<dbReference type="SUPFAM" id="SSF56801">
    <property type="entry name" value="Acetyl-CoA synthetase-like"/>
    <property type="match status" value="1"/>
</dbReference>
<comment type="similarity">
    <text evidence="1">Belongs to the ATP-dependent AMP-binding enzyme family.</text>
</comment>
<evidence type="ECO:0000256" key="1">
    <source>
        <dbReference type="ARBA" id="ARBA00006432"/>
    </source>
</evidence>
<dbReference type="InterPro" id="IPR042099">
    <property type="entry name" value="ANL_N_sf"/>
</dbReference>
<proteinExistence type="inferred from homology"/>
<evidence type="ECO:0000256" key="4">
    <source>
        <dbReference type="ARBA" id="ARBA00022840"/>
    </source>
</evidence>
<evidence type="ECO:0000256" key="3">
    <source>
        <dbReference type="ARBA" id="ARBA00022741"/>
    </source>
</evidence>
<feature type="compositionally biased region" description="Basic residues" evidence="5">
    <location>
        <begin position="180"/>
        <end position="192"/>
    </location>
</feature>
<keyword evidence="4" id="KW-0067">ATP-binding</keyword>
<dbReference type="InterPro" id="IPR000873">
    <property type="entry name" value="AMP-dep_synth/lig_dom"/>
</dbReference>
<feature type="non-terminal residue" evidence="7">
    <location>
        <position position="192"/>
    </location>
</feature>
<evidence type="ECO:0000313" key="7">
    <source>
        <dbReference type="EMBL" id="MFD1051956.1"/>
    </source>
</evidence>
<keyword evidence="2" id="KW-0436">Ligase</keyword>
<sequence length="192" mass="20946">VPGEYTRIAVGDAVDGWTTYDGSDQSTDFTPDGPTGADDTLLLYFTSGTTAKPKLVRHTHISYPVGHLSTMYWIGLRPGDVHLNISSPGWAKHAWSNVFAPWNAGACVFLYNYTRFDAPALMAQMDRCGVTSFCAPPTVWRMLIDTTRETAAENPTMNHPAISTGMAKPEFAGANGMTRKPTHSPSRVHRVA</sequence>
<feature type="domain" description="AMP-dependent synthetase/ligase" evidence="6">
    <location>
        <begin position="23"/>
        <end position="150"/>
    </location>
</feature>